<evidence type="ECO:0000313" key="8">
    <source>
        <dbReference type="Proteomes" id="UP000691718"/>
    </source>
</evidence>
<dbReference type="PANTHER" id="PTHR24276:SF98">
    <property type="entry name" value="FI18310P1-RELATED"/>
    <property type="match status" value="1"/>
</dbReference>
<dbReference type="GO" id="GO:0006508">
    <property type="term" value="P:proteolysis"/>
    <property type="evidence" value="ECO:0007669"/>
    <property type="project" value="UniProtKB-KW"/>
</dbReference>
<evidence type="ECO:0000256" key="2">
    <source>
        <dbReference type="ARBA" id="ARBA00022801"/>
    </source>
</evidence>
<dbReference type="EMBL" id="CAJQZP010000444">
    <property type="protein sequence ID" value="CAG4962287.1"/>
    <property type="molecule type" value="Genomic_DNA"/>
</dbReference>
<gene>
    <name evidence="7" type="ORF">PAPOLLO_LOCUS6763</name>
</gene>
<keyword evidence="8" id="KW-1185">Reference proteome</keyword>
<dbReference type="Pfam" id="PF00089">
    <property type="entry name" value="Trypsin"/>
    <property type="match status" value="1"/>
</dbReference>
<dbReference type="AlphaFoldDB" id="A0A8S3WIB2"/>
<evidence type="ECO:0000256" key="1">
    <source>
        <dbReference type="ARBA" id="ARBA00022670"/>
    </source>
</evidence>
<dbReference type="PROSITE" id="PS50240">
    <property type="entry name" value="TRYPSIN_DOM"/>
    <property type="match status" value="1"/>
</dbReference>
<comment type="caution">
    <text evidence="7">The sequence shown here is derived from an EMBL/GenBank/DDBJ whole genome shotgun (WGS) entry which is preliminary data.</text>
</comment>
<evidence type="ECO:0000256" key="5">
    <source>
        <dbReference type="SAM" id="MobiDB-lite"/>
    </source>
</evidence>
<reference evidence="7" key="1">
    <citation type="submission" date="2021-04" db="EMBL/GenBank/DDBJ databases">
        <authorList>
            <person name="Tunstrom K."/>
        </authorList>
    </citation>
    <scope>NUCLEOTIDE SEQUENCE</scope>
</reference>
<feature type="domain" description="Peptidase S1" evidence="6">
    <location>
        <begin position="1"/>
        <end position="170"/>
    </location>
</feature>
<dbReference type="PANTHER" id="PTHR24276">
    <property type="entry name" value="POLYSERASE-RELATED"/>
    <property type="match status" value="1"/>
</dbReference>
<feature type="region of interest" description="Disordered" evidence="5">
    <location>
        <begin position="310"/>
        <end position="334"/>
    </location>
</feature>
<dbReference type="Proteomes" id="UP000691718">
    <property type="component" value="Unassembled WGS sequence"/>
</dbReference>
<keyword evidence="2" id="KW-0378">Hydrolase</keyword>
<sequence length="334" mass="37751">MKTLLLKFTDEKVPINELGVVAGETYSDRGTTLSTVIIVIIHEDFNPYTLSADLALLRIYEEFVYKTTVKPIALVSPTTPLTDERVFVTGWGRCDLTQGTALRPGMLCLGTAREDNPVAPCLAVPGAPVVLNARLLGIQSWGFGCGYNNDLPLVYTDVRYYQPWLVHNIPILRNLSQSNLKEIFQATKAFILSQWLSLTRGDIELLKFKKCTDKDISRSNIDIELAQLNGTVYDIRDFMYTTKYRKLKQDMLLDIKNSLINTTANVSNVVRPTLRSRPFLNKYQLENQEYSEGHRVSGGINATESYDNIDDKDHLEYDNDSVSDDHEQGNVDIE</sequence>
<evidence type="ECO:0000259" key="6">
    <source>
        <dbReference type="PROSITE" id="PS50240"/>
    </source>
</evidence>
<dbReference type="InterPro" id="IPR050430">
    <property type="entry name" value="Peptidase_S1"/>
</dbReference>
<keyword evidence="3" id="KW-0720">Serine protease</keyword>
<dbReference type="SMART" id="SM00020">
    <property type="entry name" value="Tryp_SPc"/>
    <property type="match status" value="1"/>
</dbReference>
<accession>A0A8S3WIB2</accession>
<evidence type="ECO:0000313" key="7">
    <source>
        <dbReference type="EMBL" id="CAG4962287.1"/>
    </source>
</evidence>
<dbReference type="GO" id="GO:0004252">
    <property type="term" value="F:serine-type endopeptidase activity"/>
    <property type="evidence" value="ECO:0007669"/>
    <property type="project" value="InterPro"/>
</dbReference>
<keyword evidence="1" id="KW-0645">Protease</keyword>
<name>A0A8S3WIB2_PARAO</name>
<dbReference type="InterPro" id="IPR001254">
    <property type="entry name" value="Trypsin_dom"/>
</dbReference>
<proteinExistence type="predicted"/>
<dbReference type="OrthoDB" id="6261922at2759"/>
<organism evidence="7 8">
    <name type="scientific">Parnassius apollo</name>
    <name type="common">Apollo butterfly</name>
    <name type="synonym">Papilio apollo</name>
    <dbReference type="NCBI Taxonomy" id="110799"/>
    <lineage>
        <taxon>Eukaryota</taxon>
        <taxon>Metazoa</taxon>
        <taxon>Ecdysozoa</taxon>
        <taxon>Arthropoda</taxon>
        <taxon>Hexapoda</taxon>
        <taxon>Insecta</taxon>
        <taxon>Pterygota</taxon>
        <taxon>Neoptera</taxon>
        <taxon>Endopterygota</taxon>
        <taxon>Lepidoptera</taxon>
        <taxon>Glossata</taxon>
        <taxon>Ditrysia</taxon>
        <taxon>Papilionoidea</taxon>
        <taxon>Papilionidae</taxon>
        <taxon>Parnassiinae</taxon>
        <taxon>Parnassini</taxon>
        <taxon>Parnassius</taxon>
        <taxon>Parnassius</taxon>
    </lineage>
</organism>
<keyword evidence="4" id="KW-1015">Disulfide bond</keyword>
<protein>
    <submittedName>
        <fullName evidence="7">(apollo) hypothetical protein</fullName>
    </submittedName>
</protein>
<evidence type="ECO:0000256" key="3">
    <source>
        <dbReference type="ARBA" id="ARBA00022825"/>
    </source>
</evidence>
<evidence type="ECO:0000256" key="4">
    <source>
        <dbReference type="ARBA" id="ARBA00023157"/>
    </source>
</evidence>